<dbReference type="EMBL" id="CAJHIA010000034">
    <property type="protein sequence ID" value="CAD6450862.1"/>
    <property type="molecule type" value="Genomic_DNA"/>
</dbReference>
<sequence length="115" mass="13270">MKITSNTPKLKRSRRTIEQLQQPTQYTTKPQKGHSHPPQHQTLTKLTQTTHNQTPESPSPPPTQISRTRVPETRSSLLRPEQPPIQYSTKYRKSQPVITRSQEPEPENQNIIEEG</sequence>
<organism evidence="2 3">
    <name type="scientific">Sclerotinia trifoliorum</name>
    <dbReference type="NCBI Taxonomy" id="28548"/>
    <lineage>
        <taxon>Eukaryota</taxon>
        <taxon>Fungi</taxon>
        <taxon>Dikarya</taxon>
        <taxon>Ascomycota</taxon>
        <taxon>Pezizomycotina</taxon>
        <taxon>Leotiomycetes</taxon>
        <taxon>Helotiales</taxon>
        <taxon>Sclerotiniaceae</taxon>
        <taxon>Sclerotinia</taxon>
    </lineage>
</organism>
<name>A0A8H2W4W7_9HELO</name>
<evidence type="ECO:0000256" key="1">
    <source>
        <dbReference type="SAM" id="MobiDB-lite"/>
    </source>
</evidence>
<keyword evidence="3" id="KW-1185">Reference proteome</keyword>
<feature type="compositionally biased region" description="Low complexity" evidence="1">
    <location>
        <begin position="39"/>
        <end position="56"/>
    </location>
</feature>
<accession>A0A8H2W4W7</accession>
<feature type="region of interest" description="Disordered" evidence="1">
    <location>
        <begin position="1"/>
        <end position="115"/>
    </location>
</feature>
<evidence type="ECO:0000313" key="3">
    <source>
        <dbReference type="Proteomes" id="UP000624404"/>
    </source>
</evidence>
<proteinExistence type="predicted"/>
<protein>
    <submittedName>
        <fullName evidence="2">Bb5d2778-6978-45a3-bc45-a746db862301-CDS</fullName>
    </submittedName>
</protein>
<comment type="caution">
    <text evidence="2">The sequence shown here is derived from an EMBL/GenBank/DDBJ whole genome shotgun (WGS) entry which is preliminary data.</text>
</comment>
<feature type="compositionally biased region" description="Low complexity" evidence="1">
    <location>
        <begin position="19"/>
        <end position="30"/>
    </location>
</feature>
<evidence type="ECO:0000313" key="2">
    <source>
        <dbReference type="EMBL" id="CAD6450862.1"/>
    </source>
</evidence>
<gene>
    <name evidence="2" type="ORF">SCLTRI_LOCUS9458</name>
</gene>
<dbReference type="AlphaFoldDB" id="A0A8H2W4W7"/>
<dbReference type="Proteomes" id="UP000624404">
    <property type="component" value="Unassembled WGS sequence"/>
</dbReference>
<reference evidence="2" key="1">
    <citation type="submission" date="2020-10" db="EMBL/GenBank/DDBJ databases">
        <authorList>
            <person name="Kusch S."/>
        </authorList>
    </citation>
    <scope>NUCLEOTIDE SEQUENCE</scope>
    <source>
        <strain evidence="2">SwB9</strain>
    </source>
</reference>